<organism evidence="2 3">
    <name type="scientific">Nonomuraea deserti</name>
    <dbReference type="NCBI Taxonomy" id="1848322"/>
    <lineage>
        <taxon>Bacteria</taxon>
        <taxon>Bacillati</taxon>
        <taxon>Actinomycetota</taxon>
        <taxon>Actinomycetes</taxon>
        <taxon>Streptosporangiales</taxon>
        <taxon>Streptosporangiaceae</taxon>
        <taxon>Nonomuraea</taxon>
    </lineage>
</organism>
<keyword evidence="1" id="KW-0472">Membrane</keyword>
<sequence>MNDFDLIKHLRSEVGESEPDALNGARERLLTVMARTPEPRRFRLPVKLRLAGVVAVAAAAAVVIATSPAAPVKPPATGDALPPVSAQNILLVAAASAERTPLGSGAYWHVRKEKDDGGLFTESWTTRDGQRWMRPVPGRDRSVVGKAPSARFWLAPGQGELSIQDIEALPTDPEALKQRVTEMIPTAVDHHDPAFFPLLSLIAELPAPAKVRSAAFRALATVPDVQRVGTVEGGEELMVPDGDQEIRLVVDPETSRVVRANRLPTVGGGVAGANGEHFFKLTTGWTDDFPGVTERGKS</sequence>
<evidence type="ECO:0000313" key="2">
    <source>
        <dbReference type="EMBL" id="TDC87295.1"/>
    </source>
</evidence>
<evidence type="ECO:0000256" key="1">
    <source>
        <dbReference type="SAM" id="Phobius"/>
    </source>
</evidence>
<keyword evidence="1" id="KW-1133">Transmembrane helix</keyword>
<feature type="transmembrane region" description="Helical" evidence="1">
    <location>
        <begin position="50"/>
        <end position="70"/>
    </location>
</feature>
<reference evidence="2 3" key="1">
    <citation type="submission" date="2019-03" db="EMBL/GenBank/DDBJ databases">
        <title>Draft genome sequences of novel Actinobacteria.</title>
        <authorList>
            <person name="Sahin N."/>
            <person name="Ay H."/>
            <person name="Saygin H."/>
        </authorList>
    </citation>
    <scope>NUCLEOTIDE SEQUENCE [LARGE SCALE GENOMIC DNA]</scope>
    <source>
        <strain evidence="2 3">KC310</strain>
    </source>
</reference>
<dbReference type="InterPro" id="IPR047789">
    <property type="entry name" value="CU044_5270-like"/>
</dbReference>
<dbReference type="AlphaFoldDB" id="A0A4V2Y696"/>
<name>A0A4V2Y696_9ACTN</name>
<accession>A0A4V2Y696</accession>
<dbReference type="NCBIfam" id="NF038083">
    <property type="entry name" value="CU044_5270_fam"/>
    <property type="match status" value="1"/>
</dbReference>
<dbReference type="Proteomes" id="UP000295258">
    <property type="component" value="Unassembled WGS sequence"/>
</dbReference>
<keyword evidence="3" id="KW-1185">Reference proteome</keyword>
<proteinExistence type="predicted"/>
<dbReference type="RefSeq" id="WP_132606274.1">
    <property type="nucleotide sequence ID" value="NZ_SMKO01000271.1"/>
</dbReference>
<protein>
    <recommendedName>
        <fullName evidence="4">CU044_5270 family protein</fullName>
    </recommendedName>
</protein>
<comment type="caution">
    <text evidence="2">The sequence shown here is derived from an EMBL/GenBank/DDBJ whole genome shotgun (WGS) entry which is preliminary data.</text>
</comment>
<keyword evidence="1" id="KW-0812">Transmembrane</keyword>
<gene>
    <name evidence="2" type="ORF">E1292_46890</name>
</gene>
<evidence type="ECO:0000313" key="3">
    <source>
        <dbReference type="Proteomes" id="UP000295258"/>
    </source>
</evidence>
<dbReference type="EMBL" id="SMKO01000271">
    <property type="protein sequence ID" value="TDC87295.1"/>
    <property type="molecule type" value="Genomic_DNA"/>
</dbReference>
<evidence type="ECO:0008006" key="4">
    <source>
        <dbReference type="Google" id="ProtNLM"/>
    </source>
</evidence>